<keyword evidence="2 6" id="KW-0808">Transferase</keyword>
<dbReference type="AlphaFoldDB" id="A0A368KVL8"/>
<dbReference type="RefSeq" id="WP_114368745.1">
    <property type="nucleotide sequence ID" value="NZ_QPEX01000019.1"/>
</dbReference>
<dbReference type="Proteomes" id="UP000253562">
    <property type="component" value="Unassembled WGS sequence"/>
</dbReference>
<evidence type="ECO:0000313" key="7">
    <source>
        <dbReference type="Proteomes" id="UP000253562"/>
    </source>
</evidence>
<sequence>MNVLFVLGWIAVVILFFAVVVGIQIRRTEYTVVQFILDRIVFILLQFLWRTKTPAALPLARNKGGVIIANHRSSADPFFIHRAAKRRVRWMVAREYCERKVMGWFLEEFGAIPTRRGGIDNASVREAVNMLQQGQWVGVLPEGRINMTDEFMLPVRAGAALLARRAGVPIVPVYIEGAPFNGTPISPFLMPAQVTITVGEPISPDAFASDELMILAAVKEIAKLAGQPDFQPQLAGKNWKPTEEEVALAVAKAKESNRT</sequence>
<keyword evidence="4" id="KW-0812">Transmembrane</keyword>
<name>A0A368KVL8_9BACT</name>
<feature type="domain" description="Phospholipid/glycerol acyltransferase" evidence="5">
    <location>
        <begin position="65"/>
        <end position="178"/>
    </location>
</feature>
<comment type="caution">
    <text evidence="6">The sequence shown here is derived from an EMBL/GenBank/DDBJ whole genome shotgun (WGS) entry which is preliminary data.</text>
</comment>
<evidence type="ECO:0000259" key="5">
    <source>
        <dbReference type="SMART" id="SM00563"/>
    </source>
</evidence>
<organism evidence="6 7">
    <name type="scientific">Bremerella cremea</name>
    <dbReference type="NCBI Taxonomy" id="1031537"/>
    <lineage>
        <taxon>Bacteria</taxon>
        <taxon>Pseudomonadati</taxon>
        <taxon>Planctomycetota</taxon>
        <taxon>Planctomycetia</taxon>
        <taxon>Pirellulales</taxon>
        <taxon>Pirellulaceae</taxon>
        <taxon>Bremerella</taxon>
    </lineage>
</organism>
<proteinExistence type="predicted"/>
<dbReference type="PANTHER" id="PTHR10434">
    <property type="entry name" value="1-ACYL-SN-GLYCEROL-3-PHOSPHATE ACYLTRANSFERASE"/>
    <property type="match status" value="1"/>
</dbReference>
<gene>
    <name evidence="6" type="ORF">DTL42_10860</name>
</gene>
<keyword evidence="3 6" id="KW-0012">Acyltransferase</keyword>
<dbReference type="SUPFAM" id="SSF69593">
    <property type="entry name" value="Glycerol-3-phosphate (1)-acyltransferase"/>
    <property type="match status" value="1"/>
</dbReference>
<accession>A0A368KVL8</accession>
<evidence type="ECO:0000256" key="4">
    <source>
        <dbReference type="SAM" id="Phobius"/>
    </source>
</evidence>
<keyword evidence="4" id="KW-1133">Transmembrane helix</keyword>
<dbReference type="GO" id="GO:0006654">
    <property type="term" value="P:phosphatidic acid biosynthetic process"/>
    <property type="evidence" value="ECO:0007669"/>
    <property type="project" value="TreeGrafter"/>
</dbReference>
<comment type="pathway">
    <text evidence="1">Lipid metabolism.</text>
</comment>
<dbReference type="GO" id="GO:0003841">
    <property type="term" value="F:1-acylglycerol-3-phosphate O-acyltransferase activity"/>
    <property type="evidence" value="ECO:0007669"/>
    <property type="project" value="TreeGrafter"/>
</dbReference>
<evidence type="ECO:0000313" key="6">
    <source>
        <dbReference type="EMBL" id="RCS50598.1"/>
    </source>
</evidence>
<keyword evidence="4" id="KW-0472">Membrane</keyword>
<dbReference type="InterPro" id="IPR002123">
    <property type="entry name" value="Plipid/glycerol_acylTrfase"/>
</dbReference>
<evidence type="ECO:0000256" key="1">
    <source>
        <dbReference type="ARBA" id="ARBA00005189"/>
    </source>
</evidence>
<dbReference type="EMBL" id="QPEX01000019">
    <property type="protein sequence ID" value="RCS50598.1"/>
    <property type="molecule type" value="Genomic_DNA"/>
</dbReference>
<dbReference type="PANTHER" id="PTHR10434:SF11">
    <property type="entry name" value="1-ACYL-SN-GLYCEROL-3-PHOSPHATE ACYLTRANSFERASE"/>
    <property type="match status" value="1"/>
</dbReference>
<reference evidence="6 7" key="1">
    <citation type="submission" date="2018-07" db="EMBL/GenBank/DDBJ databases">
        <title>Comparative genomes isolates from brazilian mangrove.</title>
        <authorList>
            <person name="De Araujo J.E."/>
            <person name="Taketani R.G."/>
            <person name="Silva M.C.P."/>
            <person name="Lourenco M.V."/>
            <person name="Oliveira V.M."/>
            <person name="Andreote F.D."/>
        </authorList>
    </citation>
    <scope>NUCLEOTIDE SEQUENCE [LARGE SCALE GENOMIC DNA]</scope>
    <source>
        <strain evidence="6 7">HEX PRIS-MGV</strain>
    </source>
</reference>
<protein>
    <submittedName>
        <fullName evidence="6">1-acyl-sn-glycerol-3-phosphate acyltransferase</fullName>
    </submittedName>
</protein>
<dbReference type="Pfam" id="PF01553">
    <property type="entry name" value="Acyltransferase"/>
    <property type="match status" value="1"/>
</dbReference>
<feature type="transmembrane region" description="Helical" evidence="4">
    <location>
        <begin position="30"/>
        <end position="49"/>
    </location>
</feature>
<feature type="transmembrane region" description="Helical" evidence="4">
    <location>
        <begin position="6"/>
        <end position="23"/>
    </location>
</feature>
<dbReference type="OrthoDB" id="9803035at2"/>
<evidence type="ECO:0000256" key="2">
    <source>
        <dbReference type="ARBA" id="ARBA00022679"/>
    </source>
</evidence>
<evidence type="ECO:0000256" key="3">
    <source>
        <dbReference type="ARBA" id="ARBA00023315"/>
    </source>
</evidence>
<dbReference type="CDD" id="cd07989">
    <property type="entry name" value="LPLAT_AGPAT-like"/>
    <property type="match status" value="1"/>
</dbReference>
<dbReference type="SMART" id="SM00563">
    <property type="entry name" value="PlsC"/>
    <property type="match status" value="1"/>
</dbReference>